<keyword evidence="1" id="KW-0547">Nucleotide-binding</keyword>
<feature type="region of interest" description="Disordered" evidence="2">
    <location>
        <begin position="1248"/>
        <end position="1278"/>
    </location>
</feature>
<keyword evidence="4" id="KW-0808">Transferase</keyword>
<keyword evidence="4" id="KW-0418">Kinase</keyword>
<dbReference type="GO" id="GO:0004674">
    <property type="term" value="F:protein serine/threonine kinase activity"/>
    <property type="evidence" value="ECO:0007669"/>
    <property type="project" value="UniProtKB-KW"/>
</dbReference>
<name>A0A395MM33_9HYPO</name>
<feature type="compositionally biased region" description="Low complexity" evidence="2">
    <location>
        <begin position="356"/>
        <end position="373"/>
    </location>
</feature>
<dbReference type="InterPro" id="IPR011009">
    <property type="entry name" value="Kinase-like_dom_sf"/>
</dbReference>
<keyword evidence="5" id="KW-1185">Reference proteome</keyword>
<keyword evidence="4" id="KW-0723">Serine/threonine-protein kinase</keyword>
<accession>A0A395MM33</accession>
<dbReference type="Gene3D" id="3.30.200.20">
    <property type="entry name" value="Phosphorylase Kinase, domain 1"/>
    <property type="match status" value="1"/>
</dbReference>
<sequence>MPSRVGHIQPTASGLHKSEAPDSSLSRLRHDFSSYLIFNFWFPPLGMNVLYIGCIHQLDQYSIIFLNPKSILGNDKVWMAFADDVSTFNKYRLNIDSYLAHSGIPECSEHLLIALYRIGKSRDEAKTVVVVSCTNHRVRKLTKEGLRSCPLFQEGGALAHFKIIGKATPPETAREPVPTMQADNESKELSNDSLEELVLYTQPSRHTSGEHQSGVFLSRDRSATGDNYLGSRILARQQLEQGASVPQSATAGPLILVDGQSYQLTVQHVANFDCPNAQKSCHIADDWDDEDIEELERCYSSDEDLASWNAPRSLPGSSESFYSDVSEAVFSDSSPANSINRNIKFEAFEDPDQRSEPFYSGSAASSSRPSGPRESYDATAPGSLSLLQPTAVEEQSPLYESAGIDYLLIPTEVELGRVSESAEILRECGHFNLYELTEARSVIIATATLGYVHGAMFPAPIFSRRPRSQSFQTLFCVQSEKTIPKGASGSAIFDKETGLLAGYIVLGCPAEDIWYVTPISTVLDDLRQRLGVQASCQIQLDAVSLSRGSHNTEKHADRGTSCSARHENCEGTNGEHPLGRDLESQHTLPANDKGSVPYMRFHGQSSDRSPSNNDPVTPPRHTLGWSIRDKFFKPADRNLQSFLPRDKLEELLTDERIIEALGTEGGFPPARQKAIAQEVTRPQYFDRETQPHLCSRVEILAILALIDKVPAIENFIEDGLFDYDLPFRYVQKPDSPDGDRPWVMRTSDLERESREIPVFYQWSDKDAELFEGQQWKIHVPVFDGMPKTSGKPSHHTLDQEAIAPFISKGPVGRGGFSTVYKVKIHTQHLPNSDNPHQNQVFAIKKLNTSKQHFDREVAALKRFAGKDASSLVQLLWTFSLGSTYHLVFPFAEGNLYELWRSREFESPLAEKNAHDTALWFARQCLGITEGLNMIHQGGSDHDSLEPQRFGRHGDLKPENILWFKDSGTKKAGYTLGTLKISDLGMAGFHTTQTSSHVDTDRIGCSITYRAPEYDVDRQIDQSYDIWALGCVFSEFLVWYLKGWDGVDTFSKCRVKEDNNYPVKQDTFFNSIRKGNRTGAVAKRSVAMEVQSLYKHKDTSDFIIDFAEFIETDLLRLDPDHRRKCPDVVAQLQKLFDTSLRNPDYCLGPREKPLNRRNTDISHLDPEELAPRRGTSRSNPRLASSRDFHPGVRAYSLLEESDTDLGMRVQRKTVDFQPQQPCSPVTDLDSSMHRQSLPYIPKEPVHLSENERDEAGPFIPPKDQPGVTRHSSGHSGRFSRERYDRMTINFCAGNRIV</sequence>
<dbReference type="CDD" id="cd00180">
    <property type="entry name" value="PKc"/>
    <property type="match status" value="1"/>
</dbReference>
<proteinExistence type="predicted"/>
<dbReference type="Proteomes" id="UP000265631">
    <property type="component" value="Unassembled WGS sequence"/>
</dbReference>
<dbReference type="PROSITE" id="PS50011">
    <property type="entry name" value="PROTEIN_KINASE_DOM"/>
    <property type="match status" value="1"/>
</dbReference>
<organism evidence="4 5">
    <name type="scientific">Fusarium flagelliforme</name>
    <dbReference type="NCBI Taxonomy" id="2675880"/>
    <lineage>
        <taxon>Eukaryota</taxon>
        <taxon>Fungi</taxon>
        <taxon>Dikarya</taxon>
        <taxon>Ascomycota</taxon>
        <taxon>Pezizomycotina</taxon>
        <taxon>Sordariomycetes</taxon>
        <taxon>Hypocreomycetidae</taxon>
        <taxon>Hypocreales</taxon>
        <taxon>Nectriaceae</taxon>
        <taxon>Fusarium</taxon>
        <taxon>Fusarium incarnatum-equiseti species complex</taxon>
    </lineage>
</organism>
<feature type="domain" description="Protein kinase" evidence="3">
    <location>
        <begin position="805"/>
        <end position="1135"/>
    </location>
</feature>
<dbReference type="STRING" id="2594813.A0A395MM33"/>
<dbReference type="Pfam" id="PF00069">
    <property type="entry name" value="Pkinase"/>
    <property type="match status" value="1"/>
</dbReference>
<dbReference type="InterPro" id="IPR017441">
    <property type="entry name" value="Protein_kinase_ATP_BS"/>
</dbReference>
<evidence type="ECO:0000256" key="2">
    <source>
        <dbReference type="SAM" id="MobiDB-lite"/>
    </source>
</evidence>
<feature type="binding site" evidence="1">
    <location>
        <position position="844"/>
    </location>
    <ligand>
        <name>ATP</name>
        <dbReference type="ChEBI" id="CHEBI:30616"/>
    </ligand>
</feature>
<dbReference type="EMBL" id="PXXK01000188">
    <property type="protein sequence ID" value="RFN49016.1"/>
    <property type="molecule type" value="Genomic_DNA"/>
</dbReference>
<evidence type="ECO:0000313" key="5">
    <source>
        <dbReference type="Proteomes" id="UP000265631"/>
    </source>
</evidence>
<keyword evidence="1" id="KW-0067">ATP-binding</keyword>
<protein>
    <submittedName>
        <fullName evidence="4">Serine/threonine protein kinase</fullName>
    </submittedName>
</protein>
<dbReference type="PANTHER" id="PTHR24359:SF37">
    <property type="entry name" value="PROTEIN KINASE DOMAIN-CONTAINING PROTEIN"/>
    <property type="match status" value="1"/>
</dbReference>
<feature type="region of interest" description="Disordered" evidence="2">
    <location>
        <begin position="169"/>
        <end position="188"/>
    </location>
</feature>
<gene>
    <name evidence="4" type="ORF">FIE12Z_6656</name>
</gene>
<dbReference type="GO" id="GO:0005524">
    <property type="term" value="F:ATP binding"/>
    <property type="evidence" value="ECO:0007669"/>
    <property type="project" value="UniProtKB-UniRule"/>
</dbReference>
<evidence type="ECO:0000256" key="1">
    <source>
        <dbReference type="PROSITE-ProRule" id="PRU10141"/>
    </source>
</evidence>
<feature type="compositionally biased region" description="Basic and acidic residues" evidence="2">
    <location>
        <begin position="1148"/>
        <end position="1170"/>
    </location>
</feature>
<dbReference type="PROSITE" id="PS00107">
    <property type="entry name" value="PROTEIN_KINASE_ATP"/>
    <property type="match status" value="1"/>
</dbReference>
<dbReference type="PANTHER" id="PTHR24359">
    <property type="entry name" value="SERINE/THREONINE-PROTEIN KINASE SBK1"/>
    <property type="match status" value="1"/>
</dbReference>
<comment type="caution">
    <text evidence="4">The sequence shown here is derived from an EMBL/GenBank/DDBJ whole genome shotgun (WGS) entry which is preliminary data.</text>
</comment>
<dbReference type="SMART" id="SM00220">
    <property type="entry name" value="S_TKc"/>
    <property type="match status" value="1"/>
</dbReference>
<dbReference type="SUPFAM" id="SSF56112">
    <property type="entry name" value="Protein kinase-like (PK-like)"/>
    <property type="match status" value="1"/>
</dbReference>
<evidence type="ECO:0000313" key="4">
    <source>
        <dbReference type="EMBL" id="RFN49016.1"/>
    </source>
</evidence>
<dbReference type="Gene3D" id="1.10.510.10">
    <property type="entry name" value="Transferase(Phosphotransferase) domain 1"/>
    <property type="match status" value="1"/>
</dbReference>
<reference evidence="4 5" key="1">
    <citation type="journal article" date="2018" name="PLoS Pathog.">
        <title>Evolution of structural diversity of trichothecenes, a family of toxins produced by plant pathogenic and entomopathogenic fungi.</title>
        <authorList>
            <person name="Proctor R.H."/>
            <person name="McCormick S.P."/>
            <person name="Kim H.S."/>
            <person name="Cardoza R.E."/>
            <person name="Stanley A.M."/>
            <person name="Lindo L."/>
            <person name="Kelly A."/>
            <person name="Brown D.W."/>
            <person name="Lee T."/>
            <person name="Vaughan M.M."/>
            <person name="Alexander N.J."/>
            <person name="Busman M."/>
            <person name="Gutierrez S."/>
        </authorList>
    </citation>
    <scope>NUCLEOTIDE SEQUENCE [LARGE SCALE GENOMIC DNA]</scope>
    <source>
        <strain evidence="4 5">NRRL 13405</strain>
    </source>
</reference>
<feature type="region of interest" description="Disordered" evidence="2">
    <location>
        <begin position="1146"/>
        <end position="1186"/>
    </location>
</feature>
<feature type="region of interest" description="Disordered" evidence="2">
    <location>
        <begin position="1"/>
        <end position="22"/>
    </location>
</feature>
<feature type="compositionally biased region" description="Basic and acidic residues" evidence="2">
    <location>
        <begin position="550"/>
        <end position="569"/>
    </location>
</feature>
<feature type="region of interest" description="Disordered" evidence="2">
    <location>
        <begin position="547"/>
        <end position="620"/>
    </location>
</feature>
<evidence type="ECO:0000259" key="3">
    <source>
        <dbReference type="PROSITE" id="PS50011"/>
    </source>
</evidence>
<dbReference type="InterPro" id="IPR000719">
    <property type="entry name" value="Prot_kinase_dom"/>
</dbReference>
<feature type="region of interest" description="Disordered" evidence="2">
    <location>
        <begin position="352"/>
        <end position="381"/>
    </location>
</feature>
<feature type="compositionally biased region" description="Polar residues" evidence="2">
    <location>
        <begin position="603"/>
        <end position="615"/>
    </location>
</feature>